<dbReference type="GO" id="GO:1990904">
    <property type="term" value="C:ribonucleoprotein complex"/>
    <property type="evidence" value="ECO:0007669"/>
    <property type="project" value="UniProtKB-KW"/>
</dbReference>
<evidence type="ECO:0000256" key="3">
    <source>
        <dbReference type="ARBA" id="ARBA00022884"/>
    </source>
</evidence>
<geneLocation type="mitochondrion" evidence="8"/>
<dbReference type="Pfam" id="PF00411">
    <property type="entry name" value="Ribosomal_S11"/>
    <property type="match status" value="1"/>
</dbReference>
<reference evidence="8" key="1">
    <citation type="journal article" date="2013" name="Genome Biol. Evol.">
        <title>Strikingly bacteria-like and gene-rich mitochondrial genomes throughout jakobid protists.</title>
        <authorList>
            <person name="Burger G."/>
            <person name="Gray M.W."/>
            <person name="Forget L."/>
            <person name="Lang B.F."/>
        </authorList>
    </citation>
    <scope>NUCLEOTIDE SEQUENCE</scope>
    <source>
        <strain evidence="8">ATCC PRA-185</strain>
    </source>
</reference>
<dbReference type="GO" id="GO:0003735">
    <property type="term" value="F:structural constituent of ribosome"/>
    <property type="evidence" value="ECO:0007669"/>
    <property type="project" value="InterPro"/>
</dbReference>
<dbReference type="InterPro" id="IPR036967">
    <property type="entry name" value="Ribosomal_uS11_sf"/>
</dbReference>
<dbReference type="RefSeq" id="YP_007890496.1">
    <property type="nucleotide sequence ID" value="NC_021124.1"/>
</dbReference>
<dbReference type="GO" id="GO:0006412">
    <property type="term" value="P:translation"/>
    <property type="evidence" value="ECO:0007669"/>
    <property type="project" value="InterPro"/>
</dbReference>
<proteinExistence type="inferred from homology"/>
<sequence length="127" mass="13614">MFAIPKPIKKRRDLFSGVAHVHSTFNNTIITISDEKGNTLYWCSGGLAGFKGARRSTSFAAQSAAEQAGRKAFEAGLLSISVVLKGIGDGRESAIRGLQSSGLKITSISDETPVPHNGCRPKKQRRV</sequence>
<comment type="similarity">
    <text evidence="1 7">Belongs to the universal ribosomal protein uS11 family.</text>
</comment>
<name>M4QCR5_ANDGO</name>
<evidence type="ECO:0000256" key="6">
    <source>
        <dbReference type="ARBA" id="ARBA00035260"/>
    </source>
</evidence>
<dbReference type="InterPro" id="IPR018102">
    <property type="entry name" value="Ribosomal_uS11_CS"/>
</dbReference>
<evidence type="ECO:0000256" key="7">
    <source>
        <dbReference type="RuleBase" id="RU003629"/>
    </source>
</evidence>
<evidence type="ECO:0000256" key="2">
    <source>
        <dbReference type="ARBA" id="ARBA00022730"/>
    </source>
</evidence>
<evidence type="ECO:0000256" key="5">
    <source>
        <dbReference type="ARBA" id="ARBA00023274"/>
    </source>
</evidence>
<dbReference type="InterPro" id="IPR019981">
    <property type="entry name" value="Ribosomal_uS11_bac-type"/>
</dbReference>
<dbReference type="PANTHER" id="PTHR11759">
    <property type="entry name" value="40S RIBOSOMAL PROTEIN S14/30S RIBOSOMAL PROTEIN S11"/>
    <property type="match status" value="1"/>
</dbReference>
<keyword evidence="5 7" id="KW-0687">Ribonucleoprotein</keyword>
<evidence type="ECO:0000256" key="1">
    <source>
        <dbReference type="ARBA" id="ARBA00006194"/>
    </source>
</evidence>
<organism evidence="8">
    <name type="scientific">Andalucia godoyi</name>
    <name type="common">Flagellate</name>
    <dbReference type="NCBI Taxonomy" id="505711"/>
    <lineage>
        <taxon>Eukaryota</taxon>
        <taxon>Discoba</taxon>
        <taxon>Jakobida</taxon>
        <taxon>Andalucina</taxon>
        <taxon>Andaluciidae</taxon>
        <taxon>Andalucia</taxon>
    </lineage>
</organism>
<dbReference type="GO" id="GO:0019843">
    <property type="term" value="F:rRNA binding"/>
    <property type="evidence" value="ECO:0007669"/>
    <property type="project" value="UniProtKB-KW"/>
</dbReference>
<evidence type="ECO:0000256" key="4">
    <source>
        <dbReference type="ARBA" id="ARBA00022980"/>
    </source>
</evidence>
<evidence type="ECO:0000313" key="8">
    <source>
        <dbReference type="EMBL" id="AGH23990.1"/>
    </source>
</evidence>
<dbReference type="PIRSF" id="PIRSF002131">
    <property type="entry name" value="Ribosomal_S11"/>
    <property type="match status" value="1"/>
</dbReference>
<keyword evidence="3" id="KW-0694">RNA-binding</keyword>
<dbReference type="SUPFAM" id="SSF53137">
    <property type="entry name" value="Translational machinery components"/>
    <property type="match status" value="1"/>
</dbReference>
<gene>
    <name evidence="8" type="primary">rps11</name>
</gene>
<accession>M4QCR5</accession>
<dbReference type="NCBIfam" id="NF003698">
    <property type="entry name" value="PRK05309.1"/>
    <property type="match status" value="1"/>
</dbReference>
<dbReference type="FunFam" id="3.30.420.80:FF:000010">
    <property type="entry name" value="30S ribosomal protein S11"/>
    <property type="match status" value="1"/>
</dbReference>
<keyword evidence="4 7" id="KW-0689">Ribosomal protein</keyword>
<dbReference type="Gene3D" id="3.30.420.80">
    <property type="entry name" value="Ribosomal protein S11"/>
    <property type="match status" value="1"/>
</dbReference>
<dbReference type="EMBL" id="KC353352">
    <property type="protein sequence ID" value="AGH23990.1"/>
    <property type="molecule type" value="Genomic_DNA"/>
</dbReference>
<dbReference type="InterPro" id="IPR001971">
    <property type="entry name" value="Ribosomal_uS11"/>
</dbReference>
<dbReference type="GO" id="GO:0005840">
    <property type="term" value="C:ribosome"/>
    <property type="evidence" value="ECO:0007669"/>
    <property type="project" value="UniProtKB-KW"/>
</dbReference>
<keyword evidence="2" id="KW-0699">rRNA-binding</keyword>
<protein>
    <recommendedName>
        <fullName evidence="6">Small ribosomal subunit protein uS11c</fullName>
    </recommendedName>
</protein>
<keyword evidence="8" id="KW-0496">Mitochondrion</keyword>
<dbReference type="HAMAP" id="MF_01310">
    <property type="entry name" value="Ribosomal_uS11"/>
    <property type="match status" value="1"/>
</dbReference>
<dbReference type="NCBIfam" id="TIGR03632">
    <property type="entry name" value="uS11_bact"/>
    <property type="match status" value="1"/>
</dbReference>
<dbReference type="PROSITE" id="PS00054">
    <property type="entry name" value="RIBOSOMAL_S11"/>
    <property type="match status" value="1"/>
</dbReference>
<dbReference type="GeneID" id="15332831"/>
<dbReference type="AlphaFoldDB" id="M4QCR5"/>